<comment type="caution">
    <text evidence="2">The sequence shown here is derived from an EMBL/GenBank/DDBJ whole genome shotgun (WGS) entry which is preliminary data.</text>
</comment>
<evidence type="ECO:0000313" key="2">
    <source>
        <dbReference type="EMBL" id="HDD45257.1"/>
    </source>
</evidence>
<gene>
    <name evidence="2" type="ORF">ENG63_10440</name>
</gene>
<dbReference type="AlphaFoldDB" id="A0A7C0Y5S4"/>
<dbReference type="EMBL" id="DRBS01000386">
    <property type="protein sequence ID" value="HDD45257.1"/>
    <property type="molecule type" value="Genomic_DNA"/>
</dbReference>
<dbReference type="Proteomes" id="UP000886289">
    <property type="component" value="Unassembled WGS sequence"/>
</dbReference>
<dbReference type="Pfam" id="PF00534">
    <property type="entry name" value="Glycos_transf_1"/>
    <property type="match status" value="1"/>
</dbReference>
<sequence>MYTLGKSLMWIVARSREKLQRIVYLRGGDLSVIVSEVNYIFMIESKIVIRLKSFSILVLVMKKPIVTGDTPAIREFFRDRENSLLCEIANPDAIADAILELKDNPELREKIAKNGYKLFKEKFSIKGIGKNTTNSS</sequence>
<proteinExistence type="predicted"/>
<feature type="domain" description="Glycosyl transferase family 1" evidence="1">
    <location>
        <begin position="61"/>
        <end position="117"/>
    </location>
</feature>
<dbReference type="Gene3D" id="3.40.50.2000">
    <property type="entry name" value="Glycogen Phosphorylase B"/>
    <property type="match status" value="1"/>
</dbReference>
<dbReference type="SUPFAM" id="SSF53756">
    <property type="entry name" value="UDP-Glycosyltransferase/glycogen phosphorylase"/>
    <property type="match status" value="1"/>
</dbReference>
<protein>
    <submittedName>
        <fullName evidence="2">Glycosyltransferase</fullName>
    </submittedName>
</protein>
<reference evidence="2" key="1">
    <citation type="journal article" date="2020" name="mSystems">
        <title>Genome- and Community-Level Interaction Insights into Carbon Utilization and Element Cycling Functions of Hydrothermarchaeota in Hydrothermal Sediment.</title>
        <authorList>
            <person name="Zhou Z."/>
            <person name="Liu Y."/>
            <person name="Xu W."/>
            <person name="Pan J."/>
            <person name="Luo Z.H."/>
            <person name="Li M."/>
        </authorList>
    </citation>
    <scope>NUCLEOTIDE SEQUENCE [LARGE SCALE GENOMIC DNA]</scope>
    <source>
        <strain evidence="2">HyVt-233</strain>
    </source>
</reference>
<evidence type="ECO:0000259" key="1">
    <source>
        <dbReference type="Pfam" id="PF00534"/>
    </source>
</evidence>
<accession>A0A7C0Y5S4</accession>
<dbReference type="InterPro" id="IPR001296">
    <property type="entry name" value="Glyco_trans_1"/>
</dbReference>
<dbReference type="GO" id="GO:0016757">
    <property type="term" value="F:glycosyltransferase activity"/>
    <property type="evidence" value="ECO:0007669"/>
    <property type="project" value="InterPro"/>
</dbReference>
<organism evidence="2">
    <name type="scientific">Desulfofervidus auxilii</name>
    <dbReference type="NCBI Taxonomy" id="1621989"/>
    <lineage>
        <taxon>Bacteria</taxon>
        <taxon>Pseudomonadati</taxon>
        <taxon>Thermodesulfobacteriota</taxon>
        <taxon>Candidatus Desulfofervidia</taxon>
        <taxon>Candidatus Desulfofervidales</taxon>
        <taxon>Candidatus Desulfofervidaceae</taxon>
        <taxon>Candidatus Desulfofervidus</taxon>
    </lineage>
</organism>
<name>A0A7C0Y5S4_DESA2</name>